<dbReference type="GO" id="GO:0005524">
    <property type="term" value="F:ATP binding"/>
    <property type="evidence" value="ECO:0007669"/>
    <property type="project" value="UniProtKB-KW"/>
</dbReference>
<accession>A0A645CMX9</accession>
<dbReference type="SUPFAM" id="SSF52540">
    <property type="entry name" value="P-loop containing nucleoside triphosphate hydrolases"/>
    <property type="match status" value="1"/>
</dbReference>
<evidence type="ECO:0000259" key="3">
    <source>
        <dbReference type="PROSITE" id="PS00662"/>
    </source>
</evidence>
<proteinExistence type="predicted"/>
<dbReference type="GO" id="GO:0016887">
    <property type="term" value="F:ATP hydrolysis activity"/>
    <property type="evidence" value="ECO:0007669"/>
    <property type="project" value="TreeGrafter"/>
</dbReference>
<protein>
    <submittedName>
        <fullName evidence="4">ComG operon protein 1</fullName>
    </submittedName>
</protein>
<evidence type="ECO:0000256" key="1">
    <source>
        <dbReference type="ARBA" id="ARBA00022741"/>
    </source>
</evidence>
<comment type="caution">
    <text evidence="4">The sequence shown here is derived from an EMBL/GenBank/DDBJ whole genome shotgun (WGS) entry which is preliminary data.</text>
</comment>
<reference evidence="4" key="1">
    <citation type="submission" date="2019-08" db="EMBL/GenBank/DDBJ databases">
        <authorList>
            <person name="Kucharzyk K."/>
            <person name="Murdoch R.W."/>
            <person name="Higgins S."/>
            <person name="Loffler F."/>
        </authorList>
    </citation>
    <scope>NUCLEOTIDE SEQUENCE</scope>
</reference>
<dbReference type="AlphaFoldDB" id="A0A645CMX9"/>
<dbReference type="PANTHER" id="PTHR30258:SF2">
    <property type="entry name" value="COMG OPERON PROTEIN 1"/>
    <property type="match status" value="1"/>
</dbReference>
<organism evidence="4">
    <name type="scientific">bioreactor metagenome</name>
    <dbReference type="NCBI Taxonomy" id="1076179"/>
    <lineage>
        <taxon>unclassified sequences</taxon>
        <taxon>metagenomes</taxon>
        <taxon>ecological metagenomes</taxon>
    </lineage>
</organism>
<dbReference type="Gene3D" id="3.40.50.300">
    <property type="entry name" value="P-loop containing nucleotide triphosphate hydrolases"/>
    <property type="match status" value="1"/>
</dbReference>
<evidence type="ECO:0000256" key="2">
    <source>
        <dbReference type="ARBA" id="ARBA00022840"/>
    </source>
</evidence>
<sequence>MLYANPGSEPGLHAFFPAQESELLELLDHKSGLVLFSGPTGSGKTTTIYHLLRRKYADEPLQIITMEDPVEIEEPLFLQAEVNEAAGITYDLLIRQCLRHHPDILVIGEIRDEETAKMVVRSALTGHLVIATIHAKESFGVLERLRELAISSEQMKQTLLAVVSQRLIAKYCPLCSGKCTIHCSHYQVNEKSAAIYEILAGKELQNHLRDKEDGKRFVSLNDKLRKAYACGYITEKHYLENLV</sequence>
<feature type="domain" description="Bacterial type II secretion system protein E" evidence="3">
    <location>
        <begin position="98"/>
        <end position="112"/>
    </location>
</feature>
<dbReference type="PROSITE" id="PS00662">
    <property type="entry name" value="T2SP_E"/>
    <property type="match status" value="1"/>
</dbReference>
<keyword evidence="2" id="KW-0067">ATP-binding</keyword>
<evidence type="ECO:0000313" key="4">
    <source>
        <dbReference type="EMBL" id="MPM78122.1"/>
    </source>
</evidence>
<gene>
    <name evidence="4" type="primary">comGA</name>
    <name evidence="4" type="ORF">SDC9_125133</name>
</gene>
<dbReference type="EMBL" id="VSSQ01028410">
    <property type="protein sequence ID" value="MPM78122.1"/>
    <property type="molecule type" value="Genomic_DNA"/>
</dbReference>
<keyword evidence="1" id="KW-0547">Nucleotide-binding</keyword>
<dbReference type="GO" id="GO:0005886">
    <property type="term" value="C:plasma membrane"/>
    <property type="evidence" value="ECO:0007669"/>
    <property type="project" value="TreeGrafter"/>
</dbReference>
<dbReference type="Pfam" id="PF00437">
    <property type="entry name" value="T2SSE"/>
    <property type="match status" value="1"/>
</dbReference>
<name>A0A645CMX9_9ZZZZ</name>
<dbReference type="InterPro" id="IPR001482">
    <property type="entry name" value="T2SS/T4SS_dom"/>
</dbReference>
<dbReference type="PANTHER" id="PTHR30258">
    <property type="entry name" value="TYPE II SECRETION SYSTEM PROTEIN GSPE-RELATED"/>
    <property type="match status" value="1"/>
</dbReference>
<dbReference type="InterPro" id="IPR027417">
    <property type="entry name" value="P-loop_NTPase"/>
</dbReference>
<dbReference type="CDD" id="cd01129">
    <property type="entry name" value="PulE-GspE-like"/>
    <property type="match status" value="1"/>
</dbReference>